<evidence type="ECO:0000256" key="1">
    <source>
        <dbReference type="SAM" id="MobiDB-lite"/>
    </source>
</evidence>
<name>A0AAV7LJH6_PLEWA</name>
<evidence type="ECO:0000313" key="3">
    <source>
        <dbReference type="Proteomes" id="UP001066276"/>
    </source>
</evidence>
<feature type="region of interest" description="Disordered" evidence="1">
    <location>
        <begin position="136"/>
        <end position="168"/>
    </location>
</feature>
<reference evidence="2" key="1">
    <citation type="journal article" date="2022" name="bioRxiv">
        <title>Sequencing and chromosome-scale assembly of the giantPleurodeles waltlgenome.</title>
        <authorList>
            <person name="Brown T."/>
            <person name="Elewa A."/>
            <person name="Iarovenko S."/>
            <person name="Subramanian E."/>
            <person name="Araus A.J."/>
            <person name="Petzold A."/>
            <person name="Susuki M."/>
            <person name="Suzuki K.-i.T."/>
            <person name="Hayashi T."/>
            <person name="Toyoda A."/>
            <person name="Oliveira C."/>
            <person name="Osipova E."/>
            <person name="Leigh N.D."/>
            <person name="Simon A."/>
            <person name="Yun M.H."/>
        </authorList>
    </citation>
    <scope>NUCLEOTIDE SEQUENCE</scope>
    <source>
        <strain evidence="2">20211129_DDA</strain>
        <tissue evidence="2">Liver</tissue>
    </source>
</reference>
<feature type="compositionally biased region" description="Basic and acidic residues" evidence="1">
    <location>
        <begin position="136"/>
        <end position="147"/>
    </location>
</feature>
<dbReference type="Proteomes" id="UP001066276">
    <property type="component" value="Chromosome 11"/>
</dbReference>
<proteinExistence type="predicted"/>
<comment type="caution">
    <text evidence="2">The sequence shown here is derived from an EMBL/GenBank/DDBJ whole genome shotgun (WGS) entry which is preliminary data.</text>
</comment>
<dbReference type="EMBL" id="JANPWB010000015">
    <property type="protein sequence ID" value="KAJ1091710.1"/>
    <property type="molecule type" value="Genomic_DNA"/>
</dbReference>
<feature type="region of interest" description="Disordered" evidence="1">
    <location>
        <begin position="19"/>
        <end position="56"/>
    </location>
</feature>
<accession>A0AAV7LJH6</accession>
<organism evidence="2 3">
    <name type="scientific">Pleurodeles waltl</name>
    <name type="common">Iberian ribbed newt</name>
    <dbReference type="NCBI Taxonomy" id="8319"/>
    <lineage>
        <taxon>Eukaryota</taxon>
        <taxon>Metazoa</taxon>
        <taxon>Chordata</taxon>
        <taxon>Craniata</taxon>
        <taxon>Vertebrata</taxon>
        <taxon>Euteleostomi</taxon>
        <taxon>Amphibia</taxon>
        <taxon>Batrachia</taxon>
        <taxon>Caudata</taxon>
        <taxon>Salamandroidea</taxon>
        <taxon>Salamandridae</taxon>
        <taxon>Pleurodelinae</taxon>
        <taxon>Pleurodeles</taxon>
    </lineage>
</organism>
<dbReference type="AlphaFoldDB" id="A0AAV7LJH6"/>
<protein>
    <submittedName>
        <fullName evidence="2">Uncharacterized protein</fullName>
    </submittedName>
</protein>
<sequence>MRVMMRPCYRWQEFQLESTAAGEKRCPQNQDTPMSEWEPPQSEASHRGQTRQKKEVSAAAVTAVGAGVAGAGAGTGAKLWGTQADTHLQQRKVLHSALLERASGSAAGQSTIIGYLSSAPLLLSALSDEAIEVSMRTETEAGDERRNIVAAGSGDTRQSEELAAKYQG</sequence>
<gene>
    <name evidence="2" type="ORF">NDU88_004827</name>
</gene>
<evidence type="ECO:0000313" key="2">
    <source>
        <dbReference type="EMBL" id="KAJ1091710.1"/>
    </source>
</evidence>
<keyword evidence="3" id="KW-1185">Reference proteome</keyword>
<feature type="compositionally biased region" description="Basic and acidic residues" evidence="1">
    <location>
        <begin position="157"/>
        <end position="168"/>
    </location>
</feature>